<reference evidence="6" key="2">
    <citation type="submission" date="2022-09" db="EMBL/GenBank/DDBJ databases">
        <authorList>
            <person name="Sun Q."/>
            <person name="Ohkuma M."/>
        </authorList>
    </citation>
    <scope>NUCLEOTIDE SEQUENCE</scope>
    <source>
        <strain evidence="6">JCM 13583</strain>
    </source>
</reference>
<sequence>MSKNARSDGTIFVPDSERTGRLLDRLRVRTGGGPVKDPETGMRFLNSLDLSMPVYLGDMSFGALSGVPNIAIARAAQIESVVAGTGEGGLLPEVSGIPNITVQWASARFGVTADTLSKGSAIVIKIGQGAKPGIGGHLPASKVTEAISRARRIPVGIDAISPAPHHDIYSIEDLGRRIRQLRTMTGKPVLVKVAATNYIPYIALGVARMGGAGIIIDGYGAGTGAAPEVVRNNIGLPVEVAVASAHNALVSEGLRDRFLVIAGGRISTPEDMFKLMALGADMAVLGTATLIAMGCVMVHRCHLGFCPALITNRLSDRRGSLSLEFATGSVVNFLRGWRDEMCRIMEASGVASLEEVVGNRSLLKPSGILDTEASLIGLEEDVPSEFPPLPVQVPLPQHMEEHILRLSGLSGNSPAHPPISSMGSNTDPHVSGTQKLLDYLRIDGAQVTRPSVDPYREEIDTSVKLRGGPCISIPCFTVASPAEASSPYMDMVSRSMQVPVLKGQRLELSTWCTDVEYLSTDWRQQILDALDEGRRFFVVQERDEPAPLVVARIDEWLTEHRVRGDAFILAISDGVHCAEDVFKMVCLGADLVSINVPVDVVVSKGGTTEHIENLLAGIQKEISLLSGAAGVTSVGRSLRGSRELLRAVGLPTEVCQSLGVKAGGE</sequence>
<dbReference type="PIRSF" id="PIRSF006429">
    <property type="entry name" value="GOGAT_lg_2"/>
    <property type="match status" value="1"/>
</dbReference>
<dbReference type="CDD" id="cd02808">
    <property type="entry name" value="GltS_FMN"/>
    <property type="match status" value="1"/>
</dbReference>
<comment type="caution">
    <text evidence="6">The sequence shown here is derived from an EMBL/GenBank/DDBJ whole genome shotgun (WGS) entry which is preliminary data.</text>
</comment>
<keyword evidence="7" id="KW-1185">Reference proteome</keyword>
<dbReference type="Proteomes" id="UP000632195">
    <property type="component" value="Unassembled WGS sequence"/>
</dbReference>
<organism evidence="6 7">
    <name type="scientific">Thermogymnomonas acidicola</name>
    <dbReference type="NCBI Taxonomy" id="399579"/>
    <lineage>
        <taxon>Archaea</taxon>
        <taxon>Methanobacteriati</taxon>
        <taxon>Thermoplasmatota</taxon>
        <taxon>Thermoplasmata</taxon>
        <taxon>Thermoplasmatales</taxon>
        <taxon>Thermogymnomonas</taxon>
    </lineage>
</organism>
<comment type="similarity">
    <text evidence="1 3">Belongs to the glutamate synthase family.</text>
</comment>
<dbReference type="InterPro" id="IPR002932">
    <property type="entry name" value="Glu_synthdom"/>
</dbReference>
<dbReference type="PANTHER" id="PTHR43819:SF1">
    <property type="entry name" value="ARCHAEAL-TYPE GLUTAMATE SYNTHASE [NADPH]"/>
    <property type="match status" value="1"/>
</dbReference>
<evidence type="ECO:0000256" key="1">
    <source>
        <dbReference type="ARBA" id="ARBA00009716"/>
    </source>
</evidence>
<dbReference type="SUPFAM" id="SSF51395">
    <property type="entry name" value="FMN-linked oxidoreductases"/>
    <property type="match status" value="3"/>
</dbReference>
<dbReference type="GO" id="GO:0004355">
    <property type="term" value="F:glutamate synthase (NADPH) activity"/>
    <property type="evidence" value="ECO:0007669"/>
    <property type="project" value="UniProtKB-EC"/>
</dbReference>
<keyword evidence="3" id="KW-0285">Flavoprotein</keyword>
<dbReference type="InterPro" id="IPR006982">
    <property type="entry name" value="Glu_synth_centr_N"/>
</dbReference>
<keyword evidence="3" id="KW-0521">NADP</keyword>
<dbReference type="Pfam" id="PF01645">
    <property type="entry name" value="Glu_synthase"/>
    <property type="match status" value="1"/>
</dbReference>
<dbReference type="AlphaFoldDB" id="A0AA37FA73"/>
<evidence type="ECO:0000313" key="7">
    <source>
        <dbReference type="Proteomes" id="UP000632195"/>
    </source>
</evidence>
<evidence type="ECO:0000259" key="5">
    <source>
        <dbReference type="Pfam" id="PF04898"/>
    </source>
</evidence>
<proteinExistence type="inferred from homology"/>
<comment type="cofactor">
    <cofactor evidence="3">
        <name>FMN</name>
        <dbReference type="ChEBI" id="CHEBI:58210"/>
    </cofactor>
</comment>
<accession>A0AA37FA73</accession>
<comment type="catalytic activity">
    <reaction evidence="3">
        <text>2 L-glutamate + NADP(+) = L-glutamine + 2-oxoglutarate + NADPH + H(+)</text>
        <dbReference type="Rhea" id="RHEA:15501"/>
        <dbReference type="ChEBI" id="CHEBI:15378"/>
        <dbReference type="ChEBI" id="CHEBI:16810"/>
        <dbReference type="ChEBI" id="CHEBI:29985"/>
        <dbReference type="ChEBI" id="CHEBI:57783"/>
        <dbReference type="ChEBI" id="CHEBI:58349"/>
        <dbReference type="ChEBI" id="CHEBI:58359"/>
        <dbReference type="EC" id="1.4.1.13"/>
    </reaction>
</comment>
<gene>
    <name evidence="6" type="ORF">GCM10007108_16310</name>
</gene>
<name>A0AA37FA73_9ARCH</name>
<feature type="domain" description="Glutamate synthase" evidence="4">
    <location>
        <begin position="47"/>
        <end position="350"/>
    </location>
</feature>
<keyword evidence="2 3" id="KW-0560">Oxidoreductase</keyword>
<dbReference type="PIRSF" id="PIRSF500061">
    <property type="entry name" value="GOGAT_lg2_archl"/>
    <property type="match status" value="1"/>
</dbReference>
<evidence type="ECO:0000256" key="3">
    <source>
        <dbReference type="PIRNR" id="PIRNR006429"/>
    </source>
</evidence>
<evidence type="ECO:0000313" key="6">
    <source>
        <dbReference type="EMBL" id="GGM78871.1"/>
    </source>
</evidence>
<dbReference type="GO" id="GO:0006537">
    <property type="term" value="P:glutamate biosynthetic process"/>
    <property type="evidence" value="ECO:0007669"/>
    <property type="project" value="UniProtKB-KW"/>
</dbReference>
<dbReference type="InterPro" id="IPR013785">
    <property type="entry name" value="Aldolase_TIM"/>
</dbReference>
<evidence type="ECO:0000256" key="2">
    <source>
        <dbReference type="ARBA" id="ARBA00023002"/>
    </source>
</evidence>
<dbReference type="Pfam" id="PF04898">
    <property type="entry name" value="Glu_syn_central"/>
    <property type="match status" value="1"/>
</dbReference>
<dbReference type="Gene3D" id="3.20.20.70">
    <property type="entry name" value="Aldolase class I"/>
    <property type="match status" value="3"/>
</dbReference>
<reference evidence="6" key="1">
    <citation type="journal article" date="2014" name="Int. J. Syst. Evol. Microbiol.">
        <title>Complete genome sequence of Corynebacterium casei LMG S-19264T (=DSM 44701T), isolated from a smear-ripened cheese.</title>
        <authorList>
            <consortium name="US DOE Joint Genome Institute (JGI-PGF)"/>
            <person name="Walter F."/>
            <person name="Albersmeier A."/>
            <person name="Kalinowski J."/>
            <person name="Ruckert C."/>
        </authorList>
    </citation>
    <scope>NUCLEOTIDE SEQUENCE</scope>
    <source>
        <strain evidence="6">JCM 13583</strain>
    </source>
</reference>
<feature type="domain" description="Glutamate synthase central-N" evidence="5">
    <location>
        <begin position="416"/>
        <end position="650"/>
    </location>
</feature>
<dbReference type="InterPro" id="IPR043578">
    <property type="entry name" value="GltB_archl_type"/>
</dbReference>
<keyword evidence="3" id="KW-0288">FMN</keyword>
<keyword evidence="3" id="KW-0028">Amino-acid biosynthesis</keyword>
<protein>
    <recommendedName>
        <fullName evidence="3">Archaeal glutamate synthase [NADPH]</fullName>
        <ecNumber evidence="3">1.4.1.13</ecNumber>
    </recommendedName>
</protein>
<keyword evidence="3" id="KW-0314">Glutamate biosynthesis</keyword>
<dbReference type="EC" id="1.4.1.13" evidence="3"/>
<dbReference type="EMBL" id="BMNY01000003">
    <property type="protein sequence ID" value="GGM78871.1"/>
    <property type="molecule type" value="Genomic_DNA"/>
</dbReference>
<dbReference type="InterPro" id="IPR024188">
    <property type="entry name" value="GltB"/>
</dbReference>
<evidence type="ECO:0000259" key="4">
    <source>
        <dbReference type="Pfam" id="PF01645"/>
    </source>
</evidence>
<dbReference type="PANTHER" id="PTHR43819">
    <property type="entry name" value="ARCHAEAL-TYPE GLUTAMATE SYNTHASE [NADPH]"/>
    <property type="match status" value="1"/>
</dbReference>